<dbReference type="Pfam" id="PF05148">
    <property type="entry name" value="Methyltransf_8"/>
    <property type="match status" value="1"/>
</dbReference>
<evidence type="ECO:0000256" key="6">
    <source>
        <dbReference type="ARBA" id="ARBA00022691"/>
    </source>
</evidence>
<evidence type="ECO:0000256" key="2">
    <source>
        <dbReference type="ARBA" id="ARBA00006301"/>
    </source>
</evidence>
<dbReference type="GO" id="GO:0006364">
    <property type="term" value="P:rRNA processing"/>
    <property type="evidence" value="ECO:0007669"/>
    <property type="project" value="UniProtKB-UniRule"/>
</dbReference>
<dbReference type="PANTHER" id="PTHR12787">
    <property type="entry name" value="RIBOSOMAL RNA-PROCESSING PROTEIN 8"/>
    <property type="match status" value="1"/>
</dbReference>
<dbReference type="FunFam" id="1.10.10.2150:FF:000001">
    <property type="entry name" value="Ribosomal RNA-processing protein 8"/>
    <property type="match status" value="1"/>
</dbReference>
<dbReference type="GO" id="GO:0046015">
    <property type="term" value="P:regulation of transcription by glucose"/>
    <property type="evidence" value="ECO:0007669"/>
    <property type="project" value="TreeGrafter"/>
</dbReference>
<organism evidence="10 11">
    <name type="scientific">Rhamnusium bicolor</name>
    <dbReference type="NCBI Taxonomy" id="1586634"/>
    <lineage>
        <taxon>Eukaryota</taxon>
        <taxon>Metazoa</taxon>
        <taxon>Ecdysozoa</taxon>
        <taxon>Arthropoda</taxon>
        <taxon>Hexapoda</taxon>
        <taxon>Insecta</taxon>
        <taxon>Pterygota</taxon>
        <taxon>Neoptera</taxon>
        <taxon>Endopterygota</taxon>
        <taxon>Coleoptera</taxon>
        <taxon>Polyphaga</taxon>
        <taxon>Cucujiformia</taxon>
        <taxon>Chrysomeloidea</taxon>
        <taxon>Cerambycidae</taxon>
        <taxon>Lepturinae</taxon>
        <taxon>Rhagiini</taxon>
        <taxon>Rhamnusium</taxon>
    </lineage>
</organism>
<dbReference type="GO" id="GO:0005677">
    <property type="term" value="C:chromatin silencing complex"/>
    <property type="evidence" value="ECO:0007669"/>
    <property type="project" value="TreeGrafter"/>
</dbReference>
<feature type="region of interest" description="Disordered" evidence="9">
    <location>
        <begin position="1"/>
        <end position="35"/>
    </location>
</feature>
<dbReference type="InterPro" id="IPR042036">
    <property type="entry name" value="RRP8_N"/>
</dbReference>
<evidence type="ECO:0000313" key="11">
    <source>
        <dbReference type="Proteomes" id="UP001162156"/>
    </source>
</evidence>
<evidence type="ECO:0000256" key="4">
    <source>
        <dbReference type="ARBA" id="ARBA00022603"/>
    </source>
</evidence>
<evidence type="ECO:0000256" key="8">
    <source>
        <dbReference type="RuleBase" id="RU365074"/>
    </source>
</evidence>
<feature type="compositionally biased region" description="Polar residues" evidence="9">
    <location>
        <begin position="17"/>
        <end position="35"/>
    </location>
</feature>
<evidence type="ECO:0000313" key="10">
    <source>
        <dbReference type="EMBL" id="KAJ8931778.1"/>
    </source>
</evidence>
<keyword evidence="3 8" id="KW-0698">rRNA processing</keyword>
<protein>
    <recommendedName>
        <fullName evidence="8">Ribosomal RNA-processing protein 8</fullName>
        <ecNumber evidence="8">2.1.1.-</ecNumber>
    </recommendedName>
</protein>
<dbReference type="InterPro" id="IPR007823">
    <property type="entry name" value="RRP8"/>
</dbReference>
<gene>
    <name evidence="10" type="ORF">NQ314_015310</name>
</gene>
<dbReference type="GO" id="GO:0000183">
    <property type="term" value="P:rDNA heterochromatin formation"/>
    <property type="evidence" value="ECO:0007669"/>
    <property type="project" value="TreeGrafter"/>
</dbReference>
<accession>A0AAV8WYG6</accession>
<comment type="subcellular location">
    <subcellularLocation>
        <location evidence="1 8">Nucleus</location>
        <location evidence="1 8">Nucleolus</location>
    </subcellularLocation>
</comment>
<evidence type="ECO:0000256" key="5">
    <source>
        <dbReference type="ARBA" id="ARBA00022679"/>
    </source>
</evidence>
<dbReference type="Gene3D" id="1.10.10.2150">
    <property type="entry name" value="Ribosomal RNA-processing protein 8, N-terminal domain"/>
    <property type="match status" value="1"/>
</dbReference>
<evidence type="ECO:0000256" key="9">
    <source>
        <dbReference type="SAM" id="MobiDB-lite"/>
    </source>
</evidence>
<evidence type="ECO:0000256" key="7">
    <source>
        <dbReference type="ARBA" id="ARBA00023242"/>
    </source>
</evidence>
<comment type="caution">
    <text evidence="10">The sequence shown here is derived from an EMBL/GenBank/DDBJ whole genome shotgun (WGS) entry which is preliminary data.</text>
</comment>
<name>A0AAV8WYG6_9CUCU</name>
<dbReference type="EC" id="2.1.1.-" evidence="8"/>
<reference evidence="10" key="1">
    <citation type="journal article" date="2023" name="Insect Mol. Biol.">
        <title>Genome sequencing provides insights into the evolution of gene families encoding plant cell wall-degrading enzymes in longhorned beetles.</title>
        <authorList>
            <person name="Shin N.R."/>
            <person name="Okamura Y."/>
            <person name="Kirsch R."/>
            <person name="Pauchet Y."/>
        </authorList>
    </citation>
    <scope>NUCLEOTIDE SEQUENCE</scope>
    <source>
        <strain evidence="10">RBIC_L_NR</strain>
    </source>
</reference>
<dbReference type="Proteomes" id="UP001162156">
    <property type="component" value="Unassembled WGS sequence"/>
</dbReference>
<dbReference type="AlphaFoldDB" id="A0AAV8WYG6"/>
<keyword evidence="11" id="KW-1185">Reference proteome</keyword>
<comment type="similarity">
    <text evidence="2 8">Belongs to the methyltransferase superfamily. RRP8 family.</text>
</comment>
<dbReference type="PANTHER" id="PTHR12787:SF0">
    <property type="entry name" value="RIBOSOMAL RNA-PROCESSING PROTEIN 8"/>
    <property type="match status" value="1"/>
</dbReference>
<dbReference type="EMBL" id="JANEYF010004235">
    <property type="protein sequence ID" value="KAJ8931778.1"/>
    <property type="molecule type" value="Genomic_DNA"/>
</dbReference>
<dbReference type="GO" id="GO:0005730">
    <property type="term" value="C:nucleolus"/>
    <property type="evidence" value="ECO:0007669"/>
    <property type="project" value="UniProtKB-SubCell"/>
</dbReference>
<sequence>MSEASSLKDKEKKKQLIQETVYSESKNGQTKNIPESLNIKKKKLQEKLKTVLSQAEAKKNKPVISLRQKMLEKLKAARFRFLNEQIYTTDSKEAHKIFKSDPEAFRAYHEGYRQQVKTWPLNPLDVIIKKY</sequence>
<keyword evidence="5 8" id="KW-0808">Transferase</keyword>
<dbReference type="GO" id="GO:0033553">
    <property type="term" value="C:rDNA heterochromatin"/>
    <property type="evidence" value="ECO:0007669"/>
    <property type="project" value="TreeGrafter"/>
</dbReference>
<dbReference type="GO" id="GO:0032259">
    <property type="term" value="P:methylation"/>
    <property type="evidence" value="ECO:0007669"/>
    <property type="project" value="UniProtKB-KW"/>
</dbReference>
<evidence type="ECO:0000256" key="3">
    <source>
        <dbReference type="ARBA" id="ARBA00022552"/>
    </source>
</evidence>
<evidence type="ECO:0000256" key="1">
    <source>
        <dbReference type="ARBA" id="ARBA00004604"/>
    </source>
</evidence>
<dbReference type="GO" id="GO:0008168">
    <property type="term" value="F:methyltransferase activity"/>
    <property type="evidence" value="ECO:0007669"/>
    <property type="project" value="UniProtKB-KW"/>
</dbReference>
<keyword evidence="4 8" id="KW-0489">Methyltransferase</keyword>
<dbReference type="GO" id="GO:0042149">
    <property type="term" value="P:cellular response to glucose starvation"/>
    <property type="evidence" value="ECO:0007669"/>
    <property type="project" value="TreeGrafter"/>
</dbReference>
<keyword evidence="6 8" id="KW-0949">S-adenosyl-L-methionine</keyword>
<comment type="function">
    <text evidence="8">Probable methyltransferase required to silence rDNA.</text>
</comment>
<proteinExistence type="inferred from homology"/>
<keyword evidence="7 8" id="KW-0539">Nucleus</keyword>
<feature type="compositionally biased region" description="Basic and acidic residues" evidence="9">
    <location>
        <begin position="1"/>
        <end position="16"/>
    </location>
</feature>